<organism evidence="2 3">
    <name type="scientific">Acetomicrobium thermoterrenum DSM 13490</name>
    <dbReference type="NCBI Taxonomy" id="1120987"/>
    <lineage>
        <taxon>Bacteria</taxon>
        <taxon>Thermotogati</taxon>
        <taxon>Synergistota</taxon>
        <taxon>Synergistia</taxon>
        <taxon>Synergistales</taxon>
        <taxon>Acetomicrobiaceae</taxon>
        <taxon>Acetomicrobium</taxon>
    </lineage>
</organism>
<name>A0A1H3EBN5_9BACT</name>
<dbReference type="EMBL" id="FNPD01000002">
    <property type="protein sequence ID" value="SDX75668.1"/>
    <property type="molecule type" value="Genomic_DNA"/>
</dbReference>
<reference evidence="3" key="1">
    <citation type="submission" date="2016-10" db="EMBL/GenBank/DDBJ databases">
        <authorList>
            <person name="Varghese N."/>
            <person name="Submissions S."/>
        </authorList>
    </citation>
    <scope>NUCLEOTIDE SEQUENCE [LARGE SCALE GENOMIC DNA]</scope>
    <source>
        <strain evidence="3">DSM 13490</strain>
    </source>
</reference>
<keyword evidence="1" id="KW-0472">Membrane</keyword>
<protein>
    <submittedName>
        <fullName evidence="2">Nickel transport protein</fullName>
    </submittedName>
</protein>
<evidence type="ECO:0000256" key="1">
    <source>
        <dbReference type="SAM" id="Phobius"/>
    </source>
</evidence>
<gene>
    <name evidence="2" type="ORF">SAMN03080603_00530</name>
</gene>
<sequence length="210" mass="22951">MRVNRAPLFFAVILALFVIVYPATIAMAHKLNVFAYSEDSSILGEAYFNDGAPARNCEVLVKAEGDGSVVGRGWTDEDGKFSVDIDPSNRKIVTVVVDGGMGHLGRVNINLSSFDNSTDMSDSNSTDKVPMEEEQIENLVVTLDEKEIAFIVKSALRSEIEPLHAEIIQLRKELSKPGFNQIMGGVGYIFGLIGIALWFKKGSGDGHDKR</sequence>
<evidence type="ECO:0000313" key="3">
    <source>
        <dbReference type="Proteomes" id="UP000199266"/>
    </source>
</evidence>
<dbReference type="RefSeq" id="WP_091460374.1">
    <property type="nucleotide sequence ID" value="NZ_FNPD01000002.1"/>
</dbReference>
<proteinExistence type="predicted"/>
<accession>A0A1H3EBN5</accession>
<evidence type="ECO:0000313" key="2">
    <source>
        <dbReference type="EMBL" id="SDX75668.1"/>
    </source>
</evidence>
<feature type="transmembrane region" description="Helical" evidence="1">
    <location>
        <begin position="178"/>
        <end position="199"/>
    </location>
</feature>
<dbReference type="AlphaFoldDB" id="A0A1H3EBN5"/>
<keyword evidence="1" id="KW-1133">Transmembrane helix</keyword>
<dbReference type="Proteomes" id="UP000199266">
    <property type="component" value="Unassembled WGS sequence"/>
</dbReference>
<keyword evidence="3" id="KW-1185">Reference proteome</keyword>
<keyword evidence="1" id="KW-0812">Transmembrane</keyword>